<dbReference type="Gene3D" id="1.10.287.950">
    <property type="entry name" value="Methyl-accepting chemotaxis protein"/>
    <property type="match status" value="1"/>
</dbReference>
<sequence length="558" mass="60831">MTIRKKLLTGISAIMLLFVLTIASTTFLQIRLADLTKTMIANKDKLTDIEKLHYLARTIDDRAARYLLSSDQESLTGYENSLQVMTDQLQTIQNQDHDDTELQAINEFQDNWKQYLANNDATFALHKQGSIEKAQSAFIQNPLDSVLDPLITYRSQITDKVADEQQELDAKNQLVATISPIITVTAILLGITLALMIAKGIARPIQLVSRQLKEIAEGEADLTKTITVRSKDEVGDLAAYFNQMLGNLRSMIEQIGDSAVHVSASSEQLNNASAQGRKSSERMHHILYAVAQVSHKQVSDLRNNQTTIHEISTGIQQVAEHVQEVSQASTQSSQFAASGHHAIQTAGIQMKSIQHSIRDLSDVMHVFANRSKEIEQIIAVITEIAAQTNLLALNASIEAARAGEHGRGFTVVANEVKKLADQSSGSAGQITRLVRAIQNDTVSALHSMETSMHEVAAGEAILAEAGLAFGSIQQSVDGVASQVEEVSAAVEQIAASSQEIVNSMSQLAQVSLESAADTQSISASSEFQVRSMDEISQSAAALSQMSEQLRRMVQRFRV</sequence>
<dbReference type="SUPFAM" id="SSF58104">
    <property type="entry name" value="Methyl-accepting chemotaxis protein (MCP) signaling domain"/>
    <property type="match status" value="1"/>
</dbReference>
<evidence type="ECO:0000256" key="2">
    <source>
        <dbReference type="ARBA" id="ARBA00022475"/>
    </source>
</evidence>
<dbReference type="InterPro" id="IPR003660">
    <property type="entry name" value="HAMP_dom"/>
</dbReference>
<keyword evidence="10" id="KW-1185">Reference proteome</keyword>
<dbReference type="RefSeq" id="WP_235119340.1">
    <property type="nucleotide sequence ID" value="NZ_CP090978.1"/>
</dbReference>
<dbReference type="CDD" id="cd06225">
    <property type="entry name" value="HAMP"/>
    <property type="match status" value="1"/>
</dbReference>
<evidence type="ECO:0000313" key="9">
    <source>
        <dbReference type="EMBL" id="UJF32998.1"/>
    </source>
</evidence>
<name>A0ABY3SHN1_9BACL</name>
<proteinExistence type="inferred from homology"/>
<dbReference type="InterPro" id="IPR004089">
    <property type="entry name" value="MCPsignal_dom"/>
</dbReference>
<dbReference type="Pfam" id="PF00015">
    <property type="entry name" value="MCPsignal"/>
    <property type="match status" value="1"/>
</dbReference>
<evidence type="ECO:0000313" key="10">
    <source>
        <dbReference type="Proteomes" id="UP001649230"/>
    </source>
</evidence>
<dbReference type="Pfam" id="PF00672">
    <property type="entry name" value="HAMP"/>
    <property type="match status" value="1"/>
</dbReference>
<dbReference type="PROSITE" id="PS50885">
    <property type="entry name" value="HAMP"/>
    <property type="match status" value="1"/>
</dbReference>
<evidence type="ECO:0000256" key="1">
    <source>
        <dbReference type="ARBA" id="ARBA00004236"/>
    </source>
</evidence>
<evidence type="ECO:0000259" key="7">
    <source>
        <dbReference type="PROSITE" id="PS50111"/>
    </source>
</evidence>
<dbReference type="Proteomes" id="UP001649230">
    <property type="component" value="Chromosome"/>
</dbReference>
<dbReference type="EMBL" id="CP090978">
    <property type="protein sequence ID" value="UJF32998.1"/>
    <property type="molecule type" value="Genomic_DNA"/>
</dbReference>
<dbReference type="PANTHER" id="PTHR32089">
    <property type="entry name" value="METHYL-ACCEPTING CHEMOTAXIS PROTEIN MCPB"/>
    <property type="match status" value="1"/>
</dbReference>
<dbReference type="Gene3D" id="1.10.8.500">
    <property type="entry name" value="HAMP domain in histidine kinase"/>
    <property type="match status" value="1"/>
</dbReference>
<keyword evidence="3" id="KW-0472">Membrane</keyword>
<evidence type="ECO:0000256" key="5">
    <source>
        <dbReference type="ARBA" id="ARBA00029447"/>
    </source>
</evidence>
<dbReference type="PROSITE" id="PS50111">
    <property type="entry name" value="CHEMOTAXIS_TRANSDUC_2"/>
    <property type="match status" value="1"/>
</dbReference>
<evidence type="ECO:0000256" key="6">
    <source>
        <dbReference type="PROSITE-ProRule" id="PRU00284"/>
    </source>
</evidence>
<dbReference type="PANTHER" id="PTHR32089:SF112">
    <property type="entry name" value="LYSOZYME-LIKE PROTEIN-RELATED"/>
    <property type="match status" value="1"/>
</dbReference>
<accession>A0ABY3SHN1</accession>
<comment type="similarity">
    <text evidence="5">Belongs to the methyl-accepting chemotaxis (MCP) protein family.</text>
</comment>
<keyword evidence="4 6" id="KW-0807">Transducer</keyword>
<dbReference type="SMART" id="SM00283">
    <property type="entry name" value="MA"/>
    <property type="match status" value="1"/>
</dbReference>
<protein>
    <submittedName>
        <fullName evidence="9">Methyl-accepting chemotaxis protein</fullName>
    </submittedName>
</protein>
<evidence type="ECO:0000256" key="3">
    <source>
        <dbReference type="ARBA" id="ARBA00023136"/>
    </source>
</evidence>
<feature type="domain" description="HAMP" evidence="8">
    <location>
        <begin position="199"/>
        <end position="253"/>
    </location>
</feature>
<evidence type="ECO:0000256" key="4">
    <source>
        <dbReference type="ARBA" id="ARBA00023224"/>
    </source>
</evidence>
<feature type="domain" description="Methyl-accepting transducer" evidence="7">
    <location>
        <begin position="272"/>
        <end position="508"/>
    </location>
</feature>
<dbReference type="SMART" id="SM00304">
    <property type="entry name" value="HAMP"/>
    <property type="match status" value="2"/>
</dbReference>
<gene>
    <name evidence="9" type="ORF">L0M14_26045</name>
</gene>
<dbReference type="CDD" id="cd11386">
    <property type="entry name" value="MCP_signal"/>
    <property type="match status" value="1"/>
</dbReference>
<comment type="subcellular location">
    <subcellularLocation>
        <location evidence="1">Cell membrane</location>
    </subcellularLocation>
</comment>
<organism evidence="9 10">
    <name type="scientific">Paenibacillus hexagrammi</name>
    <dbReference type="NCBI Taxonomy" id="2908839"/>
    <lineage>
        <taxon>Bacteria</taxon>
        <taxon>Bacillati</taxon>
        <taxon>Bacillota</taxon>
        <taxon>Bacilli</taxon>
        <taxon>Bacillales</taxon>
        <taxon>Paenibacillaceae</taxon>
        <taxon>Paenibacillus</taxon>
    </lineage>
</organism>
<evidence type="ECO:0000259" key="8">
    <source>
        <dbReference type="PROSITE" id="PS50885"/>
    </source>
</evidence>
<keyword evidence="2" id="KW-1003">Cell membrane</keyword>
<reference evidence="9 10" key="1">
    <citation type="journal article" date="2024" name="Int. J. Syst. Evol. Microbiol.">
        <title>Paenibacillus hexagrammi sp. nov., a novel bacterium isolated from the gut content of Hexagrammos agrammus.</title>
        <authorList>
            <person name="Jung H.K."/>
            <person name="Kim D.G."/>
            <person name="Zin H."/>
            <person name="Park J."/>
            <person name="Jung H."/>
            <person name="Kim Y.O."/>
            <person name="Kong H.J."/>
            <person name="Kim J.W."/>
            <person name="Kim Y.S."/>
        </authorList>
    </citation>
    <scope>NUCLEOTIDE SEQUENCE [LARGE SCALE GENOMIC DNA]</scope>
    <source>
        <strain evidence="9 10">YPD9-1</strain>
    </source>
</reference>